<dbReference type="Proteomes" id="UP001291623">
    <property type="component" value="Unassembled WGS sequence"/>
</dbReference>
<feature type="compositionally biased region" description="Polar residues" evidence="1">
    <location>
        <begin position="86"/>
        <end position="99"/>
    </location>
</feature>
<comment type="caution">
    <text evidence="3">The sequence shown here is derived from an EMBL/GenBank/DDBJ whole genome shotgun (WGS) entry which is preliminary data.</text>
</comment>
<evidence type="ECO:0008006" key="5">
    <source>
        <dbReference type="Google" id="ProtNLM"/>
    </source>
</evidence>
<feature type="region of interest" description="Disordered" evidence="1">
    <location>
        <begin position="37"/>
        <end position="99"/>
    </location>
</feature>
<feature type="signal peptide" evidence="2">
    <location>
        <begin position="1"/>
        <end position="30"/>
    </location>
</feature>
<keyword evidence="4" id="KW-1185">Reference proteome</keyword>
<evidence type="ECO:0000313" key="4">
    <source>
        <dbReference type="Proteomes" id="UP001291623"/>
    </source>
</evidence>
<feature type="chain" id="PRO_5042248201" description="Transmembrane protein" evidence="2">
    <location>
        <begin position="31"/>
        <end position="99"/>
    </location>
</feature>
<name>A0AAE1RRY9_9SOLA</name>
<dbReference type="EMBL" id="JAVYJV010000013">
    <property type="protein sequence ID" value="KAK4355877.1"/>
    <property type="molecule type" value="Genomic_DNA"/>
</dbReference>
<evidence type="ECO:0000313" key="3">
    <source>
        <dbReference type="EMBL" id="KAK4355877.1"/>
    </source>
</evidence>
<keyword evidence="2" id="KW-0732">Signal</keyword>
<evidence type="ECO:0000256" key="1">
    <source>
        <dbReference type="SAM" id="MobiDB-lite"/>
    </source>
</evidence>
<evidence type="ECO:0000256" key="2">
    <source>
        <dbReference type="SAM" id="SignalP"/>
    </source>
</evidence>
<organism evidence="3 4">
    <name type="scientific">Anisodus tanguticus</name>
    <dbReference type="NCBI Taxonomy" id="243964"/>
    <lineage>
        <taxon>Eukaryota</taxon>
        <taxon>Viridiplantae</taxon>
        <taxon>Streptophyta</taxon>
        <taxon>Embryophyta</taxon>
        <taxon>Tracheophyta</taxon>
        <taxon>Spermatophyta</taxon>
        <taxon>Magnoliopsida</taxon>
        <taxon>eudicotyledons</taxon>
        <taxon>Gunneridae</taxon>
        <taxon>Pentapetalae</taxon>
        <taxon>asterids</taxon>
        <taxon>lamiids</taxon>
        <taxon>Solanales</taxon>
        <taxon>Solanaceae</taxon>
        <taxon>Solanoideae</taxon>
        <taxon>Hyoscyameae</taxon>
        <taxon>Anisodus</taxon>
    </lineage>
</organism>
<accession>A0AAE1RRY9</accession>
<protein>
    <recommendedName>
        <fullName evidence="5">Transmembrane protein</fullName>
    </recommendedName>
</protein>
<feature type="compositionally biased region" description="Pro residues" evidence="1">
    <location>
        <begin position="57"/>
        <end position="76"/>
    </location>
</feature>
<sequence>MSVTKEKSDLIFALMLLLTVFLLSANLSNSERLTFKVPSQKASGNNGDESPYLPMLPRGPVPPSGPNPNRPDPPPFSLVHKEEYSSKPSSNSHAINVLP</sequence>
<reference evidence="3" key="1">
    <citation type="submission" date="2023-12" db="EMBL/GenBank/DDBJ databases">
        <title>Genome assembly of Anisodus tanguticus.</title>
        <authorList>
            <person name="Wang Y.-J."/>
        </authorList>
    </citation>
    <scope>NUCLEOTIDE SEQUENCE</scope>
    <source>
        <strain evidence="3">KB-2021</strain>
        <tissue evidence="3">Leaf</tissue>
    </source>
</reference>
<dbReference type="AlphaFoldDB" id="A0AAE1RRY9"/>
<proteinExistence type="predicted"/>
<gene>
    <name evidence="3" type="ORF">RND71_024848</name>
</gene>